<dbReference type="CDD" id="cd00041">
    <property type="entry name" value="CUB"/>
    <property type="match status" value="1"/>
</dbReference>
<evidence type="ECO:0000313" key="8">
    <source>
        <dbReference type="Proteomes" id="UP001347796"/>
    </source>
</evidence>
<dbReference type="InterPro" id="IPR035914">
    <property type="entry name" value="Sperma_CUB_dom_sf"/>
</dbReference>
<feature type="disulfide bond" evidence="4">
    <location>
        <begin position="449"/>
        <end position="467"/>
    </location>
</feature>
<evidence type="ECO:0000256" key="2">
    <source>
        <dbReference type="ARBA" id="ARBA00023157"/>
    </source>
</evidence>
<dbReference type="PANTHER" id="PTHR24251">
    <property type="entry name" value="OVOCHYMASE-RELATED"/>
    <property type="match status" value="1"/>
</dbReference>
<feature type="domain" description="CUB" evidence="6">
    <location>
        <begin position="313"/>
        <end position="436"/>
    </location>
</feature>
<evidence type="ECO:0000259" key="6">
    <source>
        <dbReference type="PROSITE" id="PS01180"/>
    </source>
</evidence>
<gene>
    <name evidence="7" type="ORF">SNE40_007867</name>
</gene>
<reference evidence="7 8" key="1">
    <citation type="submission" date="2024-01" db="EMBL/GenBank/DDBJ databases">
        <title>The genome of the rayed Mediterranean limpet Patella caerulea (Linnaeus, 1758).</title>
        <authorList>
            <person name="Anh-Thu Weber A."/>
            <person name="Halstead-Nussloch G."/>
        </authorList>
    </citation>
    <scope>NUCLEOTIDE SEQUENCE [LARGE SCALE GENOMIC DNA]</scope>
    <source>
        <strain evidence="7">AATW-2023a</strain>
        <tissue evidence="7">Whole specimen</tissue>
    </source>
</reference>
<organism evidence="7 8">
    <name type="scientific">Patella caerulea</name>
    <name type="common">Rayed Mediterranean limpet</name>
    <dbReference type="NCBI Taxonomy" id="87958"/>
    <lineage>
        <taxon>Eukaryota</taxon>
        <taxon>Metazoa</taxon>
        <taxon>Spiralia</taxon>
        <taxon>Lophotrochozoa</taxon>
        <taxon>Mollusca</taxon>
        <taxon>Gastropoda</taxon>
        <taxon>Patellogastropoda</taxon>
        <taxon>Patelloidea</taxon>
        <taxon>Patellidae</taxon>
        <taxon>Patella</taxon>
    </lineage>
</organism>
<evidence type="ECO:0000313" key="7">
    <source>
        <dbReference type="EMBL" id="KAK6185688.1"/>
    </source>
</evidence>
<feature type="disulfide bond" evidence="3">
    <location>
        <begin position="313"/>
        <end position="340"/>
    </location>
</feature>
<keyword evidence="1" id="KW-0677">Repeat</keyword>
<accession>A0AAN8K4G5</accession>
<dbReference type="PROSITE" id="PS50068">
    <property type="entry name" value="LDLRA_2"/>
    <property type="match status" value="2"/>
</dbReference>
<feature type="disulfide bond" evidence="4">
    <location>
        <begin position="530"/>
        <end position="545"/>
    </location>
</feature>
<feature type="disulfide bond" evidence="4">
    <location>
        <begin position="511"/>
        <end position="523"/>
    </location>
</feature>
<comment type="caution">
    <text evidence="7">The sequence shown here is derived from an EMBL/GenBank/DDBJ whole genome shotgun (WGS) entry which is preliminary data.</text>
</comment>
<dbReference type="Gene3D" id="2.60.120.290">
    <property type="entry name" value="Spermadhesin, CUB domain"/>
    <property type="match status" value="2"/>
</dbReference>
<dbReference type="Proteomes" id="UP001347796">
    <property type="component" value="Unassembled WGS sequence"/>
</dbReference>
<dbReference type="InterPro" id="IPR023415">
    <property type="entry name" value="LDLR_class-A_CS"/>
</dbReference>
<dbReference type="PRINTS" id="PR00261">
    <property type="entry name" value="LDLRECEPTOR"/>
</dbReference>
<dbReference type="EMBL" id="JAZGQO010000006">
    <property type="protein sequence ID" value="KAK6185688.1"/>
    <property type="molecule type" value="Genomic_DNA"/>
</dbReference>
<keyword evidence="5" id="KW-0812">Transmembrane</keyword>
<dbReference type="SUPFAM" id="SSF49854">
    <property type="entry name" value="Spermadhesin, CUB domain"/>
    <property type="match status" value="2"/>
</dbReference>
<dbReference type="Gene3D" id="4.10.400.10">
    <property type="entry name" value="Low-density Lipoprotein Receptor"/>
    <property type="match status" value="2"/>
</dbReference>
<dbReference type="PROSITE" id="PS01180">
    <property type="entry name" value="CUB"/>
    <property type="match status" value="1"/>
</dbReference>
<dbReference type="InterPro" id="IPR000859">
    <property type="entry name" value="CUB_dom"/>
</dbReference>
<name>A0AAN8K4G5_PATCE</name>
<keyword evidence="8" id="KW-1185">Reference proteome</keyword>
<feature type="transmembrane region" description="Helical" evidence="5">
    <location>
        <begin position="6"/>
        <end position="30"/>
    </location>
</feature>
<dbReference type="InterPro" id="IPR002172">
    <property type="entry name" value="LDrepeatLR_classA_rpt"/>
</dbReference>
<dbReference type="SUPFAM" id="SSF57424">
    <property type="entry name" value="LDL receptor-like module"/>
    <property type="match status" value="2"/>
</dbReference>
<keyword evidence="5" id="KW-0472">Membrane</keyword>
<evidence type="ECO:0000256" key="3">
    <source>
        <dbReference type="PROSITE-ProRule" id="PRU00059"/>
    </source>
</evidence>
<protein>
    <recommendedName>
        <fullName evidence="6">CUB domain-containing protein</fullName>
    </recommendedName>
</protein>
<dbReference type="SMART" id="SM00042">
    <property type="entry name" value="CUB"/>
    <property type="match status" value="2"/>
</dbReference>
<sequence length="574" mass="65137">MLPPYSIHSGLISIFKCLPFVVLVTQILALKNGIDRGPISCDKGKSERIIRVEKGDFGEIRSALYPSNYSVDLYSSWCQIEIKSCSTCKVQLQFVDIKFPKCEEREVDIQNKSRKICIPGCDHLHLHEVDYPYSEISHNNYHRGKSKYISISSNIRLYHCMSNTTVQGAKKFKIKFEILDKYELKQGMVDAYQGQSSGFVMSPNFPNGYAMNGETFSYLIQNLDPYGHVRLLFDDWDVSPQSEVKVYDGLTIHSPSIVLNLHHRPVMLSESNTIFIVFSTGLHTNGCCHYSGFKAAYQFVSEKVWTDQPVTDCSGIYPMKSGRTIDFTGLASAFNTYFDCVWIIKRQTGENQPDGVVLRMGEVLLGDGWIQYSKGNYLEIREGITSDAPVRYRYTAKNLTKASPIFTTGNGFYIRLRGGYYSTDKLQYIYTTYKNVTPEGCPSHYDFLCTNLLCIDQELMCDGIDHCGDGSDESPILDCSVSALWRLSFRWSMPYVAETTTEVALKRDKPCHNGFMCVSGRECITKSKRCDGLRDCIDGSDEHRCYTKSTNDSQRLQRNVLNILSIVLLLVIIL</sequence>
<evidence type="ECO:0000256" key="5">
    <source>
        <dbReference type="SAM" id="Phobius"/>
    </source>
</evidence>
<dbReference type="InterPro" id="IPR036055">
    <property type="entry name" value="LDL_receptor-like_sf"/>
</dbReference>
<dbReference type="SMART" id="SM00192">
    <property type="entry name" value="LDLa"/>
    <property type="match status" value="2"/>
</dbReference>
<dbReference type="PANTHER" id="PTHR24251:SF50">
    <property type="entry name" value="ATTRACTIN-LIKE 1A"/>
    <property type="match status" value="1"/>
</dbReference>
<evidence type="ECO:0000256" key="1">
    <source>
        <dbReference type="ARBA" id="ARBA00022737"/>
    </source>
</evidence>
<dbReference type="AlphaFoldDB" id="A0AAN8K4G5"/>
<dbReference type="PROSITE" id="PS01209">
    <property type="entry name" value="LDLRA_1"/>
    <property type="match status" value="2"/>
</dbReference>
<comment type="caution">
    <text evidence="4">Lacks conserved residue(s) required for the propagation of feature annotation.</text>
</comment>
<evidence type="ECO:0000256" key="4">
    <source>
        <dbReference type="PROSITE-ProRule" id="PRU00124"/>
    </source>
</evidence>
<dbReference type="Pfam" id="PF00057">
    <property type="entry name" value="Ldl_recept_a"/>
    <property type="match status" value="2"/>
</dbReference>
<keyword evidence="5" id="KW-1133">Transmembrane helix</keyword>
<dbReference type="CDD" id="cd00112">
    <property type="entry name" value="LDLa"/>
    <property type="match status" value="2"/>
</dbReference>
<proteinExistence type="predicted"/>
<keyword evidence="2 4" id="KW-1015">Disulfide bond</keyword>